<protein>
    <submittedName>
        <fullName evidence="2">Uncharacterized protein</fullName>
    </submittedName>
</protein>
<gene>
    <name evidence="2" type="ORF">NUU61_008855</name>
</gene>
<dbReference type="EMBL" id="JAPMSZ010000011">
    <property type="protein sequence ID" value="KAJ5084276.1"/>
    <property type="molecule type" value="Genomic_DNA"/>
</dbReference>
<evidence type="ECO:0000313" key="2">
    <source>
        <dbReference type="EMBL" id="KAJ5084276.1"/>
    </source>
</evidence>
<dbReference type="AlphaFoldDB" id="A0A9W9EM20"/>
<feature type="region of interest" description="Disordered" evidence="1">
    <location>
        <begin position="1"/>
        <end position="25"/>
    </location>
</feature>
<feature type="compositionally biased region" description="Polar residues" evidence="1">
    <location>
        <begin position="14"/>
        <end position="25"/>
    </location>
</feature>
<comment type="caution">
    <text evidence="2">The sequence shown here is derived from an EMBL/GenBank/DDBJ whole genome shotgun (WGS) entry which is preliminary data.</text>
</comment>
<keyword evidence="3" id="KW-1185">Reference proteome</keyword>
<dbReference type="RefSeq" id="XP_056507673.1">
    <property type="nucleotide sequence ID" value="XM_056659380.1"/>
</dbReference>
<proteinExistence type="predicted"/>
<evidence type="ECO:0000313" key="3">
    <source>
        <dbReference type="Proteomes" id="UP001141434"/>
    </source>
</evidence>
<evidence type="ECO:0000256" key="1">
    <source>
        <dbReference type="SAM" id="MobiDB-lite"/>
    </source>
</evidence>
<name>A0A9W9EM20_9EURO</name>
<dbReference type="Proteomes" id="UP001141434">
    <property type="component" value="Unassembled WGS sequence"/>
</dbReference>
<organism evidence="2 3">
    <name type="scientific">Penicillium alfredii</name>
    <dbReference type="NCBI Taxonomy" id="1506179"/>
    <lineage>
        <taxon>Eukaryota</taxon>
        <taxon>Fungi</taxon>
        <taxon>Dikarya</taxon>
        <taxon>Ascomycota</taxon>
        <taxon>Pezizomycotina</taxon>
        <taxon>Eurotiomycetes</taxon>
        <taxon>Eurotiomycetidae</taxon>
        <taxon>Eurotiales</taxon>
        <taxon>Aspergillaceae</taxon>
        <taxon>Penicillium</taxon>
    </lineage>
</organism>
<sequence length="71" mass="7369">MALETGPGIAHAIQTKNPSFGSNEPESYQQTVEKIDLLAGGSLGNRPQMAEAIVHGTGFGPFCTGGLFSSF</sequence>
<reference evidence="2" key="2">
    <citation type="journal article" date="2023" name="IMA Fungus">
        <title>Comparative genomic study of the Penicillium genus elucidates a diverse pangenome and 15 lateral gene transfer events.</title>
        <authorList>
            <person name="Petersen C."/>
            <person name="Sorensen T."/>
            <person name="Nielsen M.R."/>
            <person name="Sondergaard T.E."/>
            <person name="Sorensen J.L."/>
            <person name="Fitzpatrick D.A."/>
            <person name="Frisvad J.C."/>
            <person name="Nielsen K.L."/>
        </authorList>
    </citation>
    <scope>NUCLEOTIDE SEQUENCE</scope>
    <source>
        <strain evidence="2">IBT 34128</strain>
    </source>
</reference>
<dbReference type="GeneID" id="81398549"/>
<accession>A0A9W9EM20</accession>
<reference evidence="2" key="1">
    <citation type="submission" date="2022-11" db="EMBL/GenBank/DDBJ databases">
        <authorList>
            <person name="Petersen C."/>
        </authorList>
    </citation>
    <scope>NUCLEOTIDE SEQUENCE</scope>
    <source>
        <strain evidence="2">IBT 34128</strain>
    </source>
</reference>